<dbReference type="EMBL" id="JBDODL010000694">
    <property type="protein sequence ID" value="MES1920485.1"/>
    <property type="molecule type" value="Genomic_DNA"/>
</dbReference>
<dbReference type="Gene3D" id="1.20.1050.10">
    <property type="match status" value="1"/>
</dbReference>
<dbReference type="InterPro" id="IPR004045">
    <property type="entry name" value="Glutathione_S-Trfase_N"/>
</dbReference>
<dbReference type="InterPro" id="IPR036249">
    <property type="entry name" value="Thioredoxin-like_sf"/>
</dbReference>
<organism evidence="2 3">
    <name type="scientific">Bonamia ostreae</name>
    <dbReference type="NCBI Taxonomy" id="126728"/>
    <lineage>
        <taxon>Eukaryota</taxon>
        <taxon>Sar</taxon>
        <taxon>Rhizaria</taxon>
        <taxon>Endomyxa</taxon>
        <taxon>Ascetosporea</taxon>
        <taxon>Haplosporida</taxon>
        <taxon>Bonamia</taxon>
    </lineage>
</organism>
<dbReference type="Gene3D" id="3.40.30.10">
    <property type="entry name" value="Glutaredoxin"/>
    <property type="match status" value="1"/>
</dbReference>
<dbReference type="SUPFAM" id="SSF52833">
    <property type="entry name" value="Thioredoxin-like"/>
    <property type="match status" value="1"/>
</dbReference>
<feature type="non-terminal residue" evidence="2">
    <location>
        <position position="1"/>
    </location>
</feature>
<comment type="caution">
    <text evidence="2">The sequence shown here is derived from an EMBL/GenBank/DDBJ whole genome shotgun (WGS) entry which is preliminary data.</text>
</comment>
<name>A0ABV2ALF1_9EUKA</name>
<evidence type="ECO:0000313" key="2">
    <source>
        <dbReference type="EMBL" id="MES1920485.1"/>
    </source>
</evidence>
<protein>
    <recommendedName>
        <fullName evidence="1">GST N-terminal domain-containing protein</fullName>
    </recommendedName>
</protein>
<dbReference type="PROSITE" id="PS50404">
    <property type="entry name" value="GST_NTER"/>
    <property type="match status" value="1"/>
</dbReference>
<reference evidence="2 3" key="1">
    <citation type="journal article" date="2024" name="BMC Biol.">
        <title>Comparative genomics of Ascetosporea gives new insight into the evolutionary basis for animal parasitism in Rhizaria.</title>
        <authorList>
            <person name="Hiltunen Thoren M."/>
            <person name="Onut-Brannstrom I."/>
            <person name="Alfjorden A."/>
            <person name="Peckova H."/>
            <person name="Swords F."/>
            <person name="Hooper C."/>
            <person name="Holzer A.S."/>
            <person name="Bass D."/>
            <person name="Burki F."/>
        </authorList>
    </citation>
    <scope>NUCLEOTIDE SEQUENCE [LARGE SCALE GENOMIC DNA]</scope>
    <source>
        <strain evidence="2">20-A016</strain>
    </source>
</reference>
<evidence type="ECO:0000259" key="1">
    <source>
        <dbReference type="PROSITE" id="PS50404"/>
    </source>
</evidence>
<dbReference type="Pfam" id="PF02798">
    <property type="entry name" value="GST_N"/>
    <property type="match status" value="1"/>
</dbReference>
<feature type="domain" description="GST N-terminal" evidence="1">
    <location>
        <begin position="1"/>
        <end position="48"/>
    </location>
</feature>
<gene>
    <name evidence="2" type="ORF">MHBO_002150</name>
</gene>
<accession>A0ABV2ALF1</accession>
<evidence type="ECO:0000313" key="3">
    <source>
        <dbReference type="Proteomes" id="UP001439008"/>
    </source>
</evidence>
<keyword evidence="3" id="KW-1185">Reference proteome</keyword>
<proteinExistence type="predicted"/>
<dbReference type="Proteomes" id="UP001439008">
    <property type="component" value="Unassembled WGS sequence"/>
</dbReference>
<sequence>NVKLFDDTDRSSNNYSRSKVPALEDNGFLLFEIGAIIRYLNNKFLGSILIPSDPKEQSIVDQAFEHLISTLRKSVAKLIYCKIFRPFFCKKCELEKEDCFIRAESDGYLNEIEIYLRYIEQFYFRDKNGAPICKFSSISANKKKTEKCFYAKNKATFFNVGNLSVTQDFFQFTPISPPCLNNCHESTLEKLANVLGYNDSLDSVEVNF</sequence>